<dbReference type="Proteomes" id="UP001164459">
    <property type="component" value="Chromosome"/>
</dbReference>
<proteinExistence type="predicted"/>
<keyword evidence="4" id="KW-1185">Reference proteome</keyword>
<feature type="compositionally biased region" description="Low complexity" evidence="1">
    <location>
        <begin position="34"/>
        <end position="120"/>
    </location>
</feature>
<evidence type="ECO:0000256" key="2">
    <source>
        <dbReference type="SAM" id="SignalP"/>
    </source>
</evidence>
<evidence type="ECO:0000313" key="3">
    <source>
        <dbReference type="EMBL" id="WAS98563.1"/>
    </source>
</evidence>
<name>A0ABY7HGX4_9BACT</name>
<accession>A0ABY7HGX4</accession>
<organism evidence="3 4">
    <name type="scientific">Nannocystis punicea</name>
    <dbReference type="NCBI Taxonomy" id="2995304"/>
    <lineage>
        <taxon>Bacteria</taxon>
        <taxon>Pseudomonadati</taxon>
        <taxon>Myxococcota</taxon>
        <taxon>Polyangia</taxon>
        <taxon>Nannocystales</taxon>
        <taxon>Nannocystaceae</taxon>
        <taxon>Nannocystis</taxon>
    </lineage>
</organism>
<feature type="chain" id="PRO_5046801277" evidence="2">
    <location>
        <begin position="27"/>
        <end position="372"/>
    </location>
</feature>
<dbReference type="PROSITE" id="PS51257">
    <property type="entry name" value="PROKAR_LIPOPROTEIN"/>
    <property type="match status" value="1"/>
</dbReference>
<dbReference type="EMBL" id="CP114040">
    <property type="protein sequence ID" value="WAS98563.1"/>
    <property type="molecule type" value="Genomic_DNA"/>
</dbReference>
<keyword evidence="2" id="KW-0732">Signal</keyword>
<evidence type="ECO:0000313" key="4">
    <source>
        <dbReference type="Proteomes" id="UP001164459"/>
    </source>
</evidence>
<reference evidence="3" key="1">
    <citation type="submission" date="2022-11" db="EMBL/GenBank/DDBJ databases">
        <title>Minimal conservation of predation-associated metabolite biosynthetic gene clusters underscores biosynthetic potential of Myxococcota including descriptions for ten novel species: Archangium lansinium sp. nov., Myxococcus landrumus sp. nov., Nannocystis bai.</title>
        <authorList>
            <person name="Ahearne A."/>
            <person name="Stevens C."/>
            <person name="Dowd S."/>
        </authorList>
    </citation>
    <scope>NUCLEOTIDE SEQUENCE</scope>
    <source>
        <strain evidence="3">Fl3</strain>
    </source>
</reference>
<evidence type="ECO:0000256" key="1">
    <source>
        <dbReference type="SAM" id="MobiDB-lite"/>
    </source>
</evidence>
<sequence length="372" mass="38128">MRRLVCSPALCVVLLAACTTPNPAFTASQGHLESSSSDSLSSTSAGGPGTSATADSTGGDSGSGTTVDLTGATQSATSDSDTSAATTATTAPVSTTDGTTSGTDGTDTQATDGDSTAGTTKNDTLVPNLDLGQPDLCSQEVAPNLEITVKHEPEPATCNAPFGPVIQGVLVGKPDANTFKFRACKATLDCIRGDTQCLANEVIDVHIDGPGTHIPKLAVGTCVSVAYVGDGPAGDNTTCKTRLVRFAKPANVNYMLSSIFVAAMGVPGTAALPAPWPEALEFVVETDQVQACGGNNVCGTPPGTYQLVGGFAGQTVVAAMKESKPAKIPLFDQNHDQVETILGSFYNLRSYANPVDQCEFRWLWLADAFKGP</sequence>
<protein>
    <submittedName>
        <fullName evidence="3">Uncharacterized protein</fullName>
    </submittedName>
</protein>
<gene>
    <name evidence="3" type="ORF">O0S08_20685</name>
</gene>
<feature type="region of interest" description="Disordered" evidence="1">
    <location>
        <begin position="27"/>
        <end position="127"/>
    </location>
</feature>
<dbReference type="RefSeq" id="WP_269040924.1">
    <property type="nucleotide sequence ID" value="NZ_CP114040.1"/>
</dbReference>
<feature type="signal peptide" evidence="2">
    <location>
        <begin position="1"/>
        <end position="26"/>
    </location>
</feature>